<feature type="compositionally biased region" description="Polar residues" evidence="5">
    <location>
        <begin position="10"/>
        <end position="25"/>
    </location>
</feature>
<dbReference type="RefSeq" id="XP_021846443.1">
    <property type="nucleotide sequence ID" value="XM_021990751.2"/>
</dbReference>
<evidence type="ECO:0000256" key="6">
    <source>
        <dbReference type="SAM" id="Phobius"/>
    </source>
</evidence>
<keyword evidence="6" id="KW-0812">Transmembrane</keyword>
<evidence type="ECO:0000256" key="3">
    <source>
        <dbReference type="ARBA" id="ARBA00022840"/>
    </source>
</evidence>
<keyword evidence="6" id="KW-0472">Membrane</keyword>
<dbReference type="Pfam" id="PF07714">
    <property type="entry name" value="PK_Tyr_Ser-Thr"/>
    <property type="match status" value="1"/>
</dbReference>
<dbReference type="PANTHER" id="PTHR47989">
    <property type="entry name" value="OS01G0750732 PROTEIN"/>
    <property type="match status" value="1"/>
</dbReference>
<keyword evidence="9" id="KW-0808">Transferase</keyword>
<dbReference type="AlphaFoldDB" id="A0A9R0JTW5"/>
<dbReference type="OrthoDB" id="4062651at2759"/>
<dbReference type="InterPro" id="IPR001245">
    <property type="entry name" value="Ser-Thr/Tyr_kinase_cat_dom"/>
</dbReference>
<organism evidence="8 9">
    <name type="scientific">Spinacia oleracea</name>
    <name type="common">Spinach</name>
    <dbReference type="NCBI Taxonomy" id="3562"/>
    <lineage>
        <taxon>Eukaryota</taxon>
        <taxon>Viridiplantae</taxon>
        <taxon>Streptophyta</taxon>
        <taxon>Embryophyta</taxon>
        <taxon>Tracheophyta</taxon>
        <taxon>Spermatophyta</taxon>
        <taxon>Magnoliopsida</taxon>
        <taxon>eudicotyledons</taxon>
        <taxon>Gunneridae</taxon>
        <taxon>Pentapetalae</taxon>
        <taxon>Caryophyllales</taxon>
        <taxon>Chenopodiaceae</taxon>
        <taxon>Chenopodioideae</taxon>
        <taxon>Anserineae</taxon>
        <taxon>Spinacia</taxon>
    </lineage>
</organism>
<keyword evidence="3 4" id="KW-0067">ATP-binding</keyword>
<sequence>METATGLGSAESSDSTTAIYPQNEKQPFPHSPPQSYDKHNNLGTLSLTTILLIVIPIFIIILLSFIIVLIVLLRRQRSSKCNSYTSNSNSNSNSNSDKSCKFVADTVISFTESSPDLNNGCMSTASSRRTSQSQYKGVQVFTYKELETATNKFNEANVIGHGGYGVVYRGVLSDGTVAAIKMVHRDGKQGERAFRMEVDLLSRLHSPNLVELLGYCADQNHRLLIFEFMPNGSLQQHLHAPHTYPKPLDWGTRLRIALDCARALEFLHEHVTPSIIHRDFKCSSILLDHNFRAKVSDFGLAKTGSNKINGQISTRVLGTTGYLAPEYASTGKLTTKSDVYSFGVVLLQLITGRVPVDTRRPSGEHVLVSWAHPRLTHRQKVMEMIDPSLKGQYSQKDIIQIAAIAAVCVQVEPDYRPLMTDVVQSLIPLVKNLSSVPSTSSRCLTNLVSPKSRKSSFS</sequence>
<evidence type="ECO:0000313" key="9">
    <source>
        <dbReference type="RefSeq" id="XP_021846443.1"/>
    </source>
</evidence>
<feature type="region of interest" description="Disordered" evidence="5">
    <location>
        <begin position="1"/>
        <end position="35"/>
    </location>
</feature>
<reference evidence="9" key="2">
    <citation type="submission" date="2025-08" db="UniProtKB">
        <authorList>
            <consortium name="RefSeq"/>
        </authorList>
    </citation>
    <scope>IDENTIFICATION</scope>
    <source>
        <tissue evidence="9">Leaf</tissue>
    </source>
</reference>
<dbReference type="CDD" id="cd14066">
    <property type="entry name" value="STKc_IRAK"/>
    <property type="match status" value="1"/>
</dbReference>
<dbReference type="InterPro" id="IPR000719">
    <property type="entry name" value="Prot_kinase_dom"/>
</dbReference>
<dbReference type="Proteomes" id="UP000813463">
    <property type="component" value="Chromosome 4"/>
</dbReference>
<dbReference type="FunFam" id="3.30.200.20:FF:000376">
    <property type="entry name" value="Serine/threonine-protein kinase PBS1"/>
    <property type="match status" value="1"/>
</dbReference>
<evidence type="ECO:0000313" key="8">
    <source>
        <dbReference type="Proteomes" id="UP000813463"/>
    </source>
</evidence>
<evidence type="ECO:0000256" key="5">
    <source>
        <dbReference type="SAM" id="MobiDB-lite"/>
    </source>
</evidence>
<dbReference type="FunFam" id="1.10.510.10:FF:000051">
    <property type="entry name" value="Receptor-like serine/threonine-protein kinase ALE2"/>
    <property type="match status" value="1"/>
</dbReference>
<dbReference type="GO" id="GO:0004674">
    <property type="term" value="F:protein serine/threonine kinase activity"/>
    <property type="evidence" value="ECO:0007669"/>
    <property type="project" value="UniProtKB-KW"/>
</dbReference>
<keyword evidence="9" id="KW-0418">Kinase</keyword>
<proteinExistence type="predicted"/>
<dbReference type="GO" id="GO:0005524">
    <property type="term" value="F:ATP binding"/>
    <property type="evidence" value="ECO:0007669"/>
    <property type="project" value="UniProtKB-UniRule"/>
</dbReference>
<evidence type="ECO:0000256" key="2">
    <source>
        <dbReference type="ARBA" id="ARBA00022741"/>
    </source>
</evidence>
<evidence type="ECO:0000256" key="4">
    <source>
        <dbReference type="PROSITE-ProRule" id="PRU10141"/>
    </source>
</evidence>
<feature type="domain" description="Protein kinase" evidence="7">
    <location>
        <begin position="153"/>
        <end position="430"/>
    </location>
</feature>
<dbReference type="KEGG" id="soe:110786210"/>
<dbReference type="SUPFAM" id="SSF56112">
    <property type="entry name" value="Protein kinase-like (PK-like)"/>
    <property type="match status" value="1"/>
</dbReference>
<dbReference type="Gene3D" id="3.30.200.20">
    <property type="entry name" value="Phosphorylase Kinase, domain 1"/>
    <property type="match status" value="1"/>
</dbReference>
<keyword evidence="6" id="KW-1133">Transmembrane helix</keyword>
<evidence type="ECO:0000259" key="7">
    <source>
        <dbReference type="PROSITE" id="PS50011"/>
    </source>
</evidence>
<dbReference type="PROSITE" id="PS50011">
    <property type="entry name" value="PROTEIN_KINASE_DOM"/>
    <property type="match status" value="1"/>
</dbReference>
<keyword evidence="2 4" id="KW-0547">Nucleotide-binding</keyword>
<keyword evidence="1" id="KW-0723">Serine/threonine-protein kinase</keyword>
<protein>
    <submittedName>
        <fullName evidence="9">Probable serine/threonine-protein kinase PBL7</fullName>
    </submittedName>
</protein>
<gene>
    <name evidence="9" type="primary">LOC110786210</name>
</gene>
<dbReference type="GO" id="GO:0004672">
    <property type="term" value="F:protein kinase activity"/>
    <property type="evidence" value="ECO:0000318"/>
    <property type="project" value="GO_Central"/>
</dbReference>
<dbReference type="PANTHER" id="PTHR47989:SF2">
    <property type="entry name" value="SERINE_THREONINE-PROTEIN KINASE PBL7-RELATED"/>
    <property type="match status" value="1"/>
</dbReference>
<reference evidence="8" key="1">
    <citation type="journal article" date="2021" name="Nat. Commun.">
        <title>Genomic analyses provide insights into spinach domestication and the genetic basis of agronomic traits.</title>
        <authorList>
            <person name="Cai X."/>
            <person name="Sun X."/>
            <person name="Xu C."/>
            <person name="Sun H."/>
            <person name="Wang X."/>
            <person name="Ge C."/>
            <person name="Zhang Z."/>
            <person name="Wang Q."/>
            <person name="Fei Z."/>
            <person name="Jiao C."/>
            <person name="Wang Q."/>
        </authorList>
    </citation>
    <scope>NUCLEOTIDE SEQUENCE [LARGE SCALE GENOMIC DNA]</scope>
    <source>
        <strain evidence="8">cv. Varoflay</strain>
    </source>
</reference>
<dbReference type="InterPro" id="IPR011009">
    <property type="entry name" value="Kinase-like_dom_sf"/>
</dbReference>
<dbReference type="Gene3D" id="1.10.510.10">
    <property type="entry name" value="Transferase(Phosphotransferase) domain 1"/>
    <property type="match status" value="1"/>
</dbReference>
<accession>A0A9R0JTW5</accession>
<dbReference type="PROSITE" id="PS00107">
    <property type="entry name" value="PROTEIN_KINASE_ATP"/>
    <property type="match status" value="1"/>
</dbReference>
<feature type="binding site" evidence="4">
    <location>
        <position position="181"/>
    </location>
    <ligand>
        <name>ATP</name>
        <dbReference type="ChEBI" id="CHEBI:30616"/>
    </ligand>
</feature>
<name>A0A9R0JTW5_SPIOL</name>
<keyword evidence="8" id="KW-1185">Reference proteome</keyword>
<feature type="transmembrane region" description="Helical" evidence="6">
    <location>
        <begin position="50"/>
        <end position="73"/>
    </location>
</feature>
<dbReference type="GeneID" id="110786210"/>
<dbReference type="InterPro" id="IPR017441">
    <property type="entry name" value="Protein_kinase_ATP_BS"/>
</dbReference>
<evidence type="ECO:0000256" key="1">
    <source>
        <dbReference type="ARBA" id="ARBA00022527"/>
    </source>
</evidence>